<feature type="compositionally biased region" description="Basic residues" evidence="1">
    <location>
        <begin position="114"/>
        <end position="125"/>
    </location>
</feature>
<evidence type="ECO:0000256" key="1">
    <source>
        <dbReference type="SAM" id="MobiDB-lite"/>
    </source>
</evidence>
<name>A0A8D8E1B8_CULPI</name>
<evidence type="ECO:0000313" key="2">
    <source>
        <dbReference type="EMBL" id="CAG6519531.1"/>
    </source>
</evidence>
<feature type="compositionally biased region" description="Basic and acidic residues" evidence="1">
    <location>
        <begin position="8"/>
        <end position="21"/>
    </location>
</feature>
<proteinExistence type="predicted"/>
<feature type="region of interest" description="Disordered" evidence="1">
    <location>
        <begin position="1"/>
        <end position="163"/>
    </location>
</feature>
<sequence length="303" mass="34564">MFRPRLQLADRVRLPQRDHLQTHKIHQVHPEATPLRRSRPNALPHPGARVPRQGRIPRVQRPRPEGHRRRLPDTDVALPQPRKRPGSHPGGHLLHPTPRVPRRNPAHDGEPHHHPVHRPRQRKLPPRPAQGDPLLHPEVRHQRTPRRRHQGRLPRPNAPPDGEVLRTGHGDGLQLSIKIPPARPAALPRFCQDGPHRSCPNLPQAGPQQSRPKCVPHEDERAVQRPGRGDLSRRRRRHVRDGVRGDHRVLGQFWRVRWSRWRCGSRRGLAAGEGGGGGDDAPSSLEDVFFLVILFCVLQVKIV</sequence>
<feature type="compositionally biased region" description="Basic and acidic residues" evidence="1">
    <location>
        <begin position="215"/>
        <end position="232"/>
    </location>
</feature>
<feature type="region of interest" description="Disordered" evidence="1">
    <location>
        <begin position="192"/>
        <end position="235"/>
    </location>
</feature>
<reference evidence="2" key="1">
    <citation type="submission" date="2021-05" db="EMBL/GenBank/DDBJ databases">
        <authorList>
            <person name="Alioto T."/>
            <person name="Alioto T."/>
            <person name="Gomez Garrido J."/>
        </authorList>
    </citation>
    <scope>NUCLEOTIDE SEQUENCE</scope>
</reference>
<organism evidence="2">
    <name type="scientific">Culex pipiens</name>
    <name type="common">House mosquito</name>
    <dbReference type="NCBI Taxonomy" id="7175"/>
    <lineage>
        <taxon>Eukaryota</taxon>
        <taxon>Metazoa</taxon>
        <taxon>Ecdysozoa</taxon>
        <taxon>Arthropoda</taxon>
        <taxon>Hexapoda</taxon>
        <taxon>Insecta</taxon>
        <taxon>Pterygota</taxon>
        <taxon>Neoptera</taxon>
        <taxon>Endopterygota</taxon>
        <taxon>Diptera</taxon>
        <taxon>Nematocera</taxon>
        <taxon>Culicoidea</taxon>
        <taxon>Culicidae</taxon>
        <taxon>Culicinae</taxon>
        <taxon>Culicini</taxon>
        <taxon>Culex</taxon>
        <taxon>Culex</taxon>
    </lineage>
</organism>
<feature type="compositionally biased region" description="Basic residues" evidence="1">
    <location>
        <begin position="142"/>
        <end position="152"/>
    </location>
</feature>
<dbReference type="EMBL" id="HBUE01179559">
    <property type="protein sequence ID" value="CAG6519531.1"/>
    <property type="molecule type" value="Transcribed_RNA"/>
</dbReference>
<feature type="compositionally biased region" description="Basic residues" evidence="1">
    <location>
        <begin position="58"/>
        <end position="70"/>
    </location>
</feature>
<dbReference type="EMBL" id="HBUE01285143">
    <property type="protein sequence ID" value="CAG6571082.1"/>
    <property type="molecule type" value="Transcribed_RNA"/>
</dbReference>
<dbReference type="AlphaFoldDB" id="A0A8D8E1B8"/>
<accession>A0A8D8E1B8</accession>
<protein>
    <submittedName>
        <fullName evidence="2">(northern house mosquito) hypothetical protein</fullName>
    </submittedName>
</protein>